<name>A0ABU6D3B6_9GAMM</name>
<feature type="domain" description="Outer membrane protein OmpA-like transmembrane" evidence="4">
    <location>
        <begin position="34"/>
        <end position="202"/>
    </location>
</feature>
<dbReference type="RefSeq" id="WP_324697351.1">
    <property type="nucleotide sequence ID" value="NZ_JAYMYJ010000145.1"/>
</dbReference>
<dbReference type="Gene3D" id="2.40.160.20">
    <property type="match status" value="1"/>
</dbReference>
<dbReference type="EMBL" id="JAYMYJ010000145">
    <property type="protein sequence ID" value="MEB4592837.1"/>
    <property type="molecule type" value="Genomic_DNA"/>
</dbReference>
<reference evidence="6" key="1">
    <citation type="submission" date="2023-07" db="EMBL/GenBank/DDBJ databases">
        <title>The carbon used by Thiothrix.</title>
        <authorList>
            <person name="Chen L."/>
        </authorList>
    </citation>
    <scope>NUCLEOTIDE SEQUENCE [LARGE SCALE GENOMIC DNA]</scope>
</reference>
<keyword evidence="2" id="KW-0813">Transport</keyword>
<keyword evidence="2" id="KW-0812">Transmembrane</keyword>
<gene>
    <name evidence="5" type="ORF">VSS37_17800</name>
</gene>
<dbReference type="InterPro" id="IPR000498">
    <property type="entry name" value="OmpA-like_TM_dom"/>
</dbReference>
<dbReference type="SUPFAM" id="SSF56925">
    <property type="entry name" value="OMPA-like"/>
    <property type="match status" value="1"/>
</dbReference>
<feature type="signal peptide" evidence="3">
    <location>
        <begin position="1"/>
        <end position="19"/>
    </location>
</feature>
<keyword evidence="2" id="KW-0406">Ion transport</keyword>
<organism evidence="5 6">
    <name type="scientific">Candidatus Thiothrix phosphatis</name>
    <dbReference type="NCBI Taxonomy" id="3112415"/>
    <lineage>
        <taxon>Bacteria</taxon>
        <taxon>Pseudomonadati</taxon>
        <taxon>Pseudomonadota</taxon>
        <taxon>Gammaproteobacteria</taxon>
        <taxon>Thiotrichales</taxon>
        <taxon>Thiotrichaceae</taxon>
        <taxon>Thiothrix</taxon>
    </lineage>
</organism>
<reference evidence="5 6" key="2">
    <citation type="submission" date="2024-01" db="EMBL/GenBank/DDBJ databases">
        <authorList>
            <person name="Xie X."/>
        </authorList>
    </citation>
    <scope>NUCLEOTIDE SEQUENCE [LARGE SCALE GENOMIC DNA]</scope>
    <source>
        <strain evidence="5">SCUT-1</strain>
    </source>
</reference>
<dbReference type="Pfam" id="PF01389">
    <property type="entry name" value="OmpA_membrane"/>
    <property type="match status" value="1"/>
</dbReference>
<protein>
    <submittedName>
        <fullName evidence="5">Outer membrane beta-barrel protein</fullName>
    </submittedName>
</protein>
<evidence type="ECO:0000256" key="3">
    <source>
        <dbReference type="SAM" id="SignalP"/>
    </source>
</evidence>
<dbReference type="Proteomes" id="UP001308005">
    <property type="component" value="Unassembled WGS sequence"/>
</dbReference>
<keyword evidence="3" id="KW-0732">Signal</keyword>
<proteinExistence type="inferred from homology"/>
<evidence type="ECO:0000256" key="1">
    <source>
        <dbReference type="ARBA" id="ARBA00005710"/>
    </source>
</evidence>
<evidence type="ECO:0000259" key="4">
    <source>
        <dbReference type="Pfam" id="PF01389"/>
    </source>
</evidence>
<keyword evidence="6" id="KW-1185">Reference proteome</keyword>
<comment type="similarity">
    <text evidence="1">Belongs to the outer membrane OOP (TC 1.B.6) superfamily. OmpA family.</text>
</comment>
<accession>A0ABU6D3B6</accession>
<feature type="chain" id="PRO_5046001415" evidence="3">
    <location>
        <begin position="20"/>
        <end position="205"/>
    </location>
</feature>
<dbReference type="InterPro" id="IPR011250">
    <property type="entry name" value="OMP/PagP_B-barrel"/>
</dbReference>
<evidence type="ECO:0000313" key="5">
    <source>
        <dbReference type="EMBL" id="MEB4592837.1"/>
    </source>
</evidence>
<comment type="caution">
    <text evidence="5">The sequence shown here is derived from an EMBL/GenBank/DDBJ whole genome shotgun (WGS) entry which is preliminary data.</text>
</comment>
<evidence type="ECO:0000256" key="2">
    <source>
        <dbReference type="ARBA" id="ARBA00023114"/>
    </source>
</evidence>
<evidence type="ECO:0000313" key="6">
    <source>
        <dbReference type="Proteomes" id="UP001308005"/>
    </source>
</evidence>
<sequence>MNNRLALCLLLGLMGAAQADDAMMMGGDFSTGPKMYVGTSVGSSKQGDTCNDPFFEGGCNNQDLAWKAFGGVRFNPMFGAELGYYDLGDSSLNGSTGGAPAKLETSTTGTAITGVGYVPLTSQIEAFGKAGAIAWDQKHSKLSGTTASQSAESGTSALLGGGAQYQLNSNLFLRGEWEHMFNIGSDSAYETDADLYSVGVSYSTL</sequence>
<keyword evidence="2" id="KW-0626">Porin</keyword>